<organism evidence="5 6">
    <name type="scientific">Ignelater luminosus</name>
    <name type="common">Cucubano</name>
    <name type="synonym">Pyrophorus luminosus</name>
    <dbReference type="NCBI Taxonomy" id="2038154"/>
    <lineage>
        <taxon>Eukaryota</taxon>
        <taxon>Metazoa</taxon>
        <taxon>Ecdysozoa</taxon>
        <taxon>Arthropoda</taxon>
        <taxon>Hexapoda</taxon>
        <taxon>Insecta</taxon>
        <taxon>Pterygota</taxon>
        <taxon>Neoptera</taxon>
        <taxon>Endopterygota</taxon>
        <taxon>Coleoptera</taxon>
        <taxon>Polyphaga</taxon>
        <taxon>Elateriformia</taxon>
        <taxon>Elateroidea</taxon>
        <taxon>Elateridae</taxon>
        <taxon>Agrypninae</taxon>
        <taxon>Pyrophorini</taxon>
        <taxon>Ignelater</taxon>
    </lineage>
</organism>
<dbReference type="InterPro" id="IPR002068">
    <property type="entry name" value="A-crystallin/Hsp20_dom"/>
</dbReference>
<dbReference type="InterPro" id="IPR001436">
    <property type="entry name" value="Alpha-crystallin/sHSP_animal"/>
</dbReference>
<evidence type="ECO:0000259" key="4">
    <source>
        <dbReference type="PROSITE" id="PS01031"/>
    </source>
</evidence>
<dbReference type="GO" id="GO:0005634">
    <property type="term" value="C:nucleus"/>
    <property type="evidence" value="ECO:0007669"/>
    <property type="project" value="TreeGrafter"/>
</dbReference>
<dbReference type="AlphaFoldDB" id="A0A8K0CHK0"/>
<dbReference type="EMBL" id="VTPC01090251">
    <property type="protein sequence ID" value="KAF2883975.1"/>
    <property type="molecule type" value="Genomic_DNA"/>
</dbReference>
<dbReference type="Proteomes" id="UP000801492">
    <property type="component" value="Unassembled WGS sequence"/>
</dbReference>
<accession>A0A8K0CHK0</accession>
<dbReference type="GO" id="GO:0042026">
    <property type="term" value="P:protein refolding"/>
    <property type="evidence" value="ECO:0007669"/>
    <property type="project" value="TreeGrafter"/>
</dbReference>
<dbReference type="PROSITE" id="PS01031">
    <property type="entry name" value="SHSP"/>
    <property type="match status" value="1"/>
</dbReference>
<comment type="caution">
    <text evidence="5">The sequence shown here is derived from an EMBL/GenBank/DDBJ whole genome shotgun (WGS) entry which is preliminary data.</text>
</comment>
<feature type="domain" description="SHSP" evidence="4">
    <location>
        <begin position="119"/>
        <end position="228"/>
    </location>
</feature>
<proteinExistence type="inferred from homology"/>
<dbReference type="PRINTS" id="PR00299">
    <property type="entry name" value="ACRYSTALLIN"/>
</dbReference>
<dbReference type="InterPro" id="IPR008978">
    <property type="entry name" value="HSP20-like_chaperone"/>
</dbReference>
<comment type="similarity">
    <text evidence="2 3">Belongs to the small heat shock protein (HSP20) family.</text>
</comment>
<evidence type="ECO:0000256" key="2">
    <source>
        <dbReference type="PROSITE-ProRule" id="PRU00285"/>
    </source>
</evidence>
<dbReference type="Pfam" id="PF00011">
    <property type="entry name" value="HSP20"/>
    <property type="match status" value="1"/>
</dbReference>
<evidence type="ECO:0000256" key="3">
    <source>
        <dbReference type="RuleBase" id="RU003616"/>
    </source>
</evidence>
<dbReference type="GO" id="GO:0009408">
    <property type="term" value="P:response to heat"/>
    <property type="evidence" value="ECO:0007669"/>
    <property type="project" value="TreeGrafter"/>
</dbReference>
<dbReference type="OrthoDB" id="1431247at2759"/>
<dbReference type="GO" id="GO:0005737">
    <property type="term" value="C:cytoplasm"/>
    <property type="evidence" value="ECO:0007669"/>
    <property type="project" value="TreeGrafter"/>
</dbReference>
<keyword evidence="6" id="KW-1185">Reference proteome</keyword>
<dbReference type="SUPFAM" id="SSF49764">
    <property type="entry name" value="HSP20-like chaperones"/>
    <property type="match status" value="1"/>
</dbReference>
<reference evidence="5" key="1">
    <citation type="submission" date="2019-08" db="EMBL/GenBank/DDBJ databases">
        <title>The genome of the North American firefly Photinus pyralis.</title>
        <authorList>
            <consortium name="Photinus pyralis genome working group"/>
            <person name="Fallon T.R."/>
            <person name="Sander Lower S.E."/>
            <person name="Weng J.-K."/>
        </authorList>
    </citation>
    <scope>NUCLEOTIDE SEQUENCE</scope>
    <source>
        <strain evidence="5">TRF0915ILg1</strain>
        <tissue evidence="5">Whole body</tissue>
    </source>
</reference>
<dbReference type="PANTHER" id="PTHR45640:SF13">
    <property type="entry name" value="HEAT SHOCK PROTEIN 22-RELATED"/>
    <property type="match status" value="1"/>
</dbReference>
<protein>
    <recommendedName>
        <fullName evidence="4">SHSP domain-containing protein</fullName>
    </recommendedName>
</protein>
<evidence type="ECO:0000313" key="6">
    <source>
        <dbReference type="Proteomes" id="UP000801492"/>
    </source>
</evidence>
<dbReference type="Gene3D" id="2.60.40.790">
    <property type="match status" value="1"/>
</dbReference>
<gene>
    <name evidence="5" type="ORF">ILUMI_22203</name>
</gene>
<evidence type="ECO:0000256" key="1">
    <source>
        <dbReference type="ARBA" id="ARBA00023016"/>
    </source>
</evidence>
<dbReference type="PANTHER" id="PTHR45640">
    <property type="entry name" value="HEAT SHOCK PROTEIN HSP-12.2-RELATED"/>
    <property type="match status" value="1"/>
</dbReference>
<keyword evidence="1" id="KW-0346">Stress response</keyword>
<dbReference type="CDD" id="cd06526">
    <property type="entry name" value="metazoan_ACD"/>
    <property type="match status" value="1"/>
</dbReference>
<dbReference type="GO" id="GO:0051082">
    <property type="term" value="F:unfolded protein binding"/>
    <property type="evidence" value="ECO:0007669"/>
    <property type="project" value="TreeGrafter"/>
</dbReference>
<name>A0A8K0CHK0_IGNLU</name>
<sequence length="239" mass="26851">MIGQNCDGLVHSSNSIGVLLPEYSKSRKQLRALYNLAPGLPPPVVFVVLYCNFEVLHIILISTLPKMSLLPILFNDNFVRPSRIWDQHFGLGLDLEDMLSPLENRLLRNPSIYYRPWLSAAARNDAGSTVTADKDKFQVNLDVQQFKPDEITVKVSGKNTVTVEGKHEEKQDEHGFVSRHFVRRYVLPDGHDINQVMSNLSSDGVLSITAPRVAQESIEHRNIPIQQTGAPSKAVEKKE</sequence>
<evidence type="ECO:0000313" key="5">
    <source>
        <dbReference type="EMBL" id="KAF2883975.1"/>
    </source>
</evidence>